<evidence type="ECO:0000313" key="12">
    <source>
        <dbReference type="EMBL" id="EAR60761.1"/>
    </source>
</evidence>
<dbReference type="Gene3D" id="2.170.150.20">
    <property type="entry name" value="Peptide methionine sulfoxide reductase"/>
    <property type="match status" value="1"/>
</dbReference>
<evidence type="ECO:0000256" key="10">
    <source>
        <dbReference type="HAMAP-Rule" id="MF_01401"/>
    </source>
</evidence>
<evidence type="ECO:0000256" key="3">
    <source>
        <dbReference type="ARBA" id="ARBA00023002"/>
    </source>
</evidence>
<comment type="similarity">
    <text evidence="9">Belongs to the MsrB Met sulfoxide reductase family.</text>
</comment>
<dbReference type="AlphaFoldDB" id="A0A7U8GRW3"/>
<dbReference type="InterPro" id="IPR011057">
    <property type="entry name" value="Mss4-like_sf"/>
</dbReference>
<evidence type="ECO:0000256" key="4">
    <source>
        <dbReference type="ARBA" id="ARBA00023268"/>
    </source>
</evidence>
<evidence type="ECO:0000256" key="8">
    <source>
        <dbReference type="ARBA" id="ARBA00048782"/>
    </source>
</evidence>
<keyword evidence="4" id="KW-0511">Multifunctional enzyme</keyword>
<evidence type="ECO:0000256" key="7">
    <source>
        <dbReference type="ARBA" id="ARBA00048488"/>
    </source>
</evidence>
<dbReference type="InterPro" id="IPR036509">
    <property type="entry name" value="Met_Sox_Rdtase_MsrA_sf"/>
</dbReference>
<comment type="similarity">
    <text evidence="2">In the N-terminal section; belongs to the MsrA Met sulfoxide reductase family.</text>
</comment>
<comment type="catalytic activity">
    <reaction evidence="8 10">
        <text>[thioredoxin]-disulfide + L-methionine + H2O = L-methionine (S)-S-oxide + [thioredoxin]-dithiol</text>
        <dbReference type="Rhea" id="RHEA:19993"/>
        <dbReference type="Rhea" id="RHEA-COMP:10698"/>
        <dbReference type="Rhea" id="RHEA-COMP:10700"/>
        <dbReference type="ChEBI" id="CHEBI:15377"/>
        <dbReference type="ChEBI" id="CHEBI:29950"/>
        <dbReference type="ChEBI" id="CHEBI:50058"/>
        <dbReference type="ChEBI" id="CHEBI:57844"/>
        <dbReference type="ChEBI" id="CHEBI:58772"/>
        <dbReference type="EC" id="1.8.4.11"/>
    </reaction>
</comment>
<comment type="catalytic activity">
    <reaction evidence="6 10">
        <text>L-methionyl-[protein] + [thioredoxin]-disulfide + H2O = L-methionyl-(S)-S-oxide-[protein] + [thioredoxin]-dithiol</text>
        <dbReference type="Rhea" id="RHEA:14217"/>
        <dbReference type="Rhea" id="RHEA-COMP:10698"/>
        <dbReference type="Rhea" id="RHEA-COMP:10700"/>
        <dbReference type="Rhea" id="RHEA-COMP:12313"/>
        <dbReference type="Rhea" id="RHEA-COMP:12315"/>
        <dbReference type="ChEBI" id="CHEBI:15377"/>
        <dbReference type="ChEBI" id="CHEBI:16044"/>
        <dbReference type="ChEBI" id="CHEBI:29950"/>
        <dbReference type="ChEBI" id="CHEBI:44120"/>
        <dbReference type="ChEBI" id="CHEBI:50058"/>
        <dbReference type="EC" id="1.8.4.11"/>
    </reaction>
</comment>
<comment type="caution">
    <text evidence="12">The sequence shown here is derived from an EMBL/GenBank/DDBJ whole genome shotgun (WGS) entry which is preliminary data.</text>
</comment>
<evidence type="ECO:0000256" key="1">
    <source>
        <dbReference type="ARBA" id="ARBA00008076"/>
    </source>
</evidence>
<proteinExistence type="inferred from homology"/>
<dbReference type="NCBIfam" id="TIGR00357">
    <property type="entry name" value="peptide-methionine (R)-S-oxide reductase MsrB"/>
    <property type="match status" value="1"/>
</dbReference>
<dbReference type="Proteomes" id="UP000002171">
    <property type="component" value="Unassembled WGS sequence"/>
</dbReference>
<dbReference type="PROSITE" id="PS51790">
    <property type="entry name" value="MSRB"/>
    <property type="match status" value="1"/>
</dbReference>
<dbReference type="Gene3D" id="3.30.1060.10">
    <property type="entry name" value="Peptide methionine sulphoxide reductase MsrA"/>
    <property type="match status" value="1"/>
</dbReference>
<comment type="catalytic activity">
    <reaction evidence="7 9">
        <text>L-methionyl-[protein] + [thioredoxin]-disulfide + H2O = L-methionyl-(R)-S-oxide-[protein] + [thioredoxin]-dithiol</text>
        <dbReference type="Rhea" id="RHEA:24164"/>
        <dbReference type="Rhea" id="RHEA-COMP:10698"/>
        <dbReference type="Rhea" id="RHEA-COMP:10700"/>
        <dbReference type="Rhea" id="RHEA-COMP:12313"/>
        <dbReference type="Rhea" id="RHEA-COMP:12314"/>
        <dbReference type="ChEBI" id="CHEBI:15377"/>
        <dbReference type="ChEBI" id="CHEBI:16044"/>
        <dbReference type="ChEBI" id="CHEBI:29950"/>
        <dbReference type="ChEBI" id="CHEBI:45764"/>
        <dbReference type="ChEBI" id="CHEBI:50058"/>
        <dbReference type="EC" id="1.8.4.12"/>
    </reaction>
</comment>
<dbReference type="GO" id="GO:0030091">
    <property type="term" value="P:protein repair"/>
    <property type="evidence" value="ECO:0007669"/>
    <property type="project" value="InterPro"/>
</dbReference>
<dbReference type="GO" id="GO:0006979">
    <property type="term" value="P:response to oxidative stress"/>
    <property type="evidence" value="ECO:0007669"/>
    <property type="project" value="InterPro"/>
</dbReference>
<reference evidence="12 13" key="1">
    <citation type="submission" date="2006-02" db="EMBL/GenBank/DDBJ databases">
        <authorList>
            <person name="Pinhassi J."/>
            <person name="Pedros-Alio C."/>
            <person name="Ferriera S."/>
            <person name="Johnson J."/>
            <person name="Kravitz S."/>
            <person name="Halpern A."/>
            <person name="Remington K."/>
            <person name="Beeson K."/>
            <person name="Tran B."/>
            <person name="Rogers Y.-H."/>
            <person name="Friedman R."/>
            <person name="Venter J.C."/>
        </authorList>
    </citation>
    <scope>NUCLEOTIDE SEQUENCE [LARGE SCALE GENOMIC DNA]</scope>
    <source>
        <strain evidence="12 13">MED92</strain>
    </source>
</reference>
<dbReference type="InterPro" id="IPR002569">
    <property type="entry name" value="Met_Sox_Rdtase_MsrA_dom"/>
</dbReference>
<protein>
    <recommendedName>
        <fullName evidence="9 10">Multifunctional fusion protein</fullName>
    </recommendedName>
    <domain>
        <recommendedName>
            <fullName evidence="10">Peptide methionine sulfoxide reductase MsrA</fullName>
            <shortName evidence="10">Protein-methionine-S-oxide reductase</shortName>
            <ecNumber evidence="10">1.8.4.11</ecNumber>
        </recommendedName>
        <alternativeName>
            <fullName evidence="10">Peptide-methionine (S)-S-oxide reductase</fullName>
            <shortName evidence="10">Peptide Met(O) reductase</shortName>
        </alternativeName>
    </domain>
    <domain>
        <recommendedName>
            <fullName evidence="9">Peptide methionine sulfoxide reductase MsrB</fullName>
            <ecNumber evidence="9">1.8.4.12</ecNumber>
        </recommendedName>
        <alternativeName>
            <fullName evidence="9">Peptide-methionine (R)-S-oxide reductase</fullName>
        </alternativeName>
    </domain>
</protein>
<dbReference type="Pfam" id="PF01625">
    <property type="entry name" value="PMSR"/>
    <property type="match status" value="1"/>
</dbReference>
<dbReference type="RefSeq" id="WP_007020433.1">
    <property type="nucleotide sequence ID" value="NZ_CH724125.1"/>
</dbReference>
<evidence type="ECO:0000256" key="2">
    <source>
        <dbReference type="ARBA" id="ARBA00011017"/>
    </source>
</evidence>
<evidence type="ECO:0000256" key="5">
    <source>
        <dbReference type="ARBA" id="ARBA00024679"/>
    </source>
</evidence>
<dbReference type="NCBIfam" id="TIGR00401">
    <property type="entry name" value="msrA"/>
    <property type="match status" value="1"/>
</dbReference>
<dbReference type="HAMAP" id="MF_01401">
    <property type="entry name" value="MsrA"/>
    <property type="match status" value="1"/>
</dbReference>
<dbReference type="EC" id="1.8.4.12" evidence="9"/>
<dbReference type="FunFam" id="2.170.150.20:FF:000003">
    <property type="entry name" value="Peptide methionine sulfoxide reductase MsrB"/>
    <property type="match status" value="1"/>
</dbReference>
<comment type="function">
    <text evidence="5 10">Has an important function as a repair enzyme for proteins that have been inactivated by oxidation. Catalyzes the reversible oxidation-reduction of methionine sulfoxide in proteins to methionine.</text>
</comment>
<dbReference type="SUPFAM" id="SSF55068">
    <property type="entry name" value="Peptide methionine sulfoxide reductase"/>
    <property type="match status" value="1"/>
</dbReference>
<organism evidence="12 13">
    <name type="scientific">Neptuniibacter caesariensis</name>
    <dbReference type="NCBI Taxonomy" id="207954"/>
    <lineage>
        <taxon>Bacteria</taxon>
        <taxon>Pseudomonadati</taxon>
        <taxon>Pseudomonadota</taxon>
        <taxon>Gammaproteobacteria</taxon>
        <taxon>Oceanospirillales</taxon>
        <taxon>Oceanospirillaceae</taxon>
        <taxon>Neptuniibacter</taxon>
    </lineage>
</organism>
<dbReference type="GO" id="GO:0005737">
    <property type="term" value="C:cytoplasm"/>
    <property type="evidence" value="ECO:0007669"/>
    <property type="project" value="TreeGrafter"/>
</dbReference>
<dbReference type="HAMAP" id="MF_01400">
    <property type="entry name" value="MsrB"/>
    <property type="match status" value="1"/>
</dbReference>
<dbReference type="PANTHER" id="PTHR10173">
    <property type="entry name" value="METHIONINE SULFOXIDE REDUCTASE"/>
    <property type="match status" value="1"/>
</dbReference>
<keyword evidence="13" id="KW-1185">Reference proteome</keyword>
<dbReference type="OrthoDB" id="4174719at2"/>
<sequence>MKKIIAASVIAVAGIGITTWTSGTEPANANNATAPLSSNIAVATFAGGCFWCTEADFEKLDGVLQAVSGYTGGQKANPSYKEVASGQTTHTEAVQVFYNPDVISYEGLLEYLWRGMNPTDGDGQFVDRGKQYRPAVFYHNAAQKAAVEKSLAELSESNIFGKPMATEISPFKVFYDAEDYHQDYHVKNPLRYSYYRNGSGRDQLLNKVWGDQREHDYTQYKNQASIADVASDKFVKPSEYYLKKKLTPLQYKVTQEDGTERPFDNPYWDEKREGIYVDIISGEPLFSSTDKYKSGTGWPSFTQPIQGVSIIEKEDNSLFMKRVEVRSPVADSHLGHVFTDGPAPTGLRYCINSASLRFIPKEELTDKGYGQYLALFK</sequence>
<evidence type="ECO:0000256" key="6">
    <source>
        <dbReference type="ARBA" id="ARBA00047806"/>
    </source>
</evidence>
<evidence type="ECO:0000256" key="9">
    <source>
        <dbReference type="HAMAP-Rule" id="MF_01400"/>
    </source>
</evidence>
<gene>
    <name evidence="9" type="primary">msrB</name>
    <name evidence="10" type="synonym">msrA</name>
    <name evidence="12" type="ORF">MED92_13838</name>
</gene>
<feature type="active site" evidence="10">
    <location>
        <position position="49"/>
    </location>
</feature>
<dbReference type="InterPro" id="IPR028427">
    <property type="entry name" value="Met_Sox_Rdtase_MsrB"/>
</dbReference>
<dbReference type="EMBL" id="AAOW01000014">
    <property type="protein sequence ID" value="EAR60761.1"/>
    <property type="molecule type" value="Genomic_DNA"/>
</dbReference>
<comment type="similarity">
    <text evidence="1">In the C-terminal section; belongs to the MsrB Met sulfoxide reductase family.</text>
</comment>
<dbReference type="Pfam" id="PF01641">
    <property type="entry name" value="SelR"/>
    <property type="match status" value="1"/>
</dbReference>
<name>A0A7U8GRW3_NEPCE</name>
<feature type="active site" description="Nucleophile" evidence="9">
    <location>
        <position position="350"/>
    </location>
</feature>
<dbReference type="InterPro" id="IPR002579">
    <property type="entry name" value="Met_Sox_Rdtase_MsrB_dom"/>
</dbReference>
<accession>A0A7U8GRW3</accession>
<keyword evidence="3 9" id="KW-0560">Oxidoreductase</keyword>
<evidence type="ECO:0000259" key="11">
    <source>
        <dbReference type="PROSITE" id="PS51790"/>
    </source>
</evidence>
<dbReference type="PANTHER" id="PTHR10173:SF59">
    <property type="entry name" value="PEPTIDE METHIONINE SULFOXIDE REDUCTASE MSRA_MSRB"/>
    <property type="match status" value="1"/>
</dbReference>
<dbReference type="EC" id="1.8.4.11" evidence="10"/>
<evidence type="ECO:0000313" key="13">
    <source>
        <dbReference type="Proteomes" id="UP000002171"/>
    </source>
</evidence>
<dbReference type="GO" id="GO:0033743">
    <property type="term" value="F:peptide-methionine (R)-S-oxide reductase activity"/>
    <property type="evidence" value="ECO:0007669"/>
    <property type="project" value="UniProtKB-UniRule"/>
</dbReference>
<dbReference type="GO" id="GO:0008113">
    <property type="term" value="F:peptide-methionine (S)-S-oxide reductase activity"/>
    <property type="evidence" value="ECO:0007669"/>
    <property type="project" value="UniProtKB-UniRule"/>
</dbReference>
<dbReference type="SUPFAM" id="SSF51316">
    <property type="entry name" value="Mss4-like"/>
    <property type="match status" value="1"/>
</dbReference>
<comment type="similarity">
    <text evidence="10">Belongs to the MsrA Met sulfoxide reductase family.</text>
</comment>
<feature type="domain" description="MsrB" evidence="11">
    <location>
        <begin position="239"/>
        <end position="361"/>
    </location>
</feature>
<comment type="caution">
    <text evidence="9">Lacks conserved residue(s) required for the propagation of feature annotation.</text>
</comment>